<feature type="transmembrane region" description="Helical" evidence="1">
    <location>
        <begin position="134"/>
        <end position="152"/>
    </location>
</feature>
<accession>A2CCN8</accession>
<protein>
    <recommendedName>
        <fullName evidence="2">Glycosyltransferase RgtA/B/C/D-like domain-containing protein</fullName>
    </recommendedName>
</protein>
<dbReference type="InterPro" id="IPR038731">
    <property type="entry name" value="RgtA/B/C-like"/>
</dbReference>
<dbReference type="AlphaFoldDB" id="A2CCN8"/>
<dbReference type="Pfam" id="PF13231">
    <property type="entry name" value="PMT_2"/>
    <property type="match status" value="1"/>
</dbReference>
<evidence type="ECO:0000259" key="2">
    <source>
        <dbReference type="Pfam" id="PF13231"/>
    </source>
</evidence>
<feature type="transmembrane region" description="Helical" evidence="1">
    <location>
        <begin position="112"/>
        <end position="128"/>
    </location>
</feature>
<gene>
    <name evidence="3" type="ordered locus">P9303_25171</name>
</gene>
<evidence type="ECO:0000313" key="3">
    <source>
        <dbReference type="EMBL" id="ABM79248.1"/>
    </source>
</evidence>
<dbReference type="Proteomes" id="UP000002274">
    <property type="component" value="Chromosome"/>
</dbReference>
<feature type="transmembrane region" description="Helical" evidence="1">
    <location>
        <begin position="331"/>
        <end position="351"/>
    </location>
</feature>
<feature type="domain" description="Glycosyltransferase RgtA/B/C/D-like" evidence="2">
    <location>
        <begin position="85"/>
        <end position="211"/>
    </location>
</feature>
<dbReference type="HOGENOM" id="CLU_569759_0_0_3"/>
<dbReference type="BioCyc" id="PMAR59922:G1G80-2208-MONOMER"/>
<proteinExistence type="predicted"/>
<sequence>MNKKTIAQPAHDAHSAAFTIFSLPSPSRWRICLLIIALICSAAFIFKALVAVNLTSLWNDELSTVEKSFQPSLSFLIDYLRTDVHPPFYYVILWLTGKIFGETVMVLRSFSWVAYVVGCAAISAAAWSYQKSSVASICALLLSCSIPFTVSYSVEGKAYAFLFALISIALVFRLRVIQNKTNSRYLYILTYAAVGLTHYYGLGLLIAQTLIDGIRKKSRLFSCGCLALLLPSLWMLINLGFLTSQEGREWLEPTSLLSPKLLRYLLLTALGPHWQLVLAIGLGTFLLLKFTQTNTSSPSNLFLIQAWGVDAGLLLLIITYTISIWKPSALPRYYIVLAPACLGAISCWLGAHIHSKELLKWRGVLLTGIIAILLSLFWTDSFTRIAPESPYKQRNDSNYRALSINAAASKIKLTRQCSELNASDYVLRQGRLLLPGPNWTCINNKRLLKIASKIKVGQEIVIADSKSSNLRKQRLQKDAKALEAMGFNCSKAEMIEPASQVIRCLR</sequence>
<reference evidence="3 4" key="1">
    <citation type="journal article" date="2007" name="PLoS Genet.">
        <title>Patterns and implications of gene gain and loss in the evolution of Prochlorococcus.</title>
        <authorList>
            <person name="Kettler G.C."/>
            <person name="Martiny A.C."/>
            <person name="Huang K."/>
            <person name="Zucker J."/>
            <person name="Coleman M.L."/>
            <person name="Rodrigue S."/>
            <person name="Chen F."/>
            <person name="Lapidus A."/>
            <person name="Ferriera S."/>
            <person name="Johnson J."/>
            <person name="Steglich C."/>
            <person name="Church G.M."/>
            <person name="Richardson P."/>
            <person name="Chisholm S.W."/>
        </authorList>
    </citation>
    <scope>NUCLEOTIDE SEQUENCE [LARGE SCALE GENOMIC DNA]</scope>
    <source>
        <strain evidence="3 4">MIT 9303</strain>
    </source>
</reference>
<dbReference type="RefSeq" id="WP_011827094.1">
    <property type="nucleotide sequence ID" value="NC_008820.1"/>
</dbReference>
<dbReference type="KEGG" id="pmf:P9303_25171"/>
<evidence type="ECO:0000256" key="1">
    <source>
        <dbReference type="SAM" id="Phobius"/>
    </source>
</evidence>
<feature type="transmembrane region" description="Helical" evidence="1">
    <location>
        <begin position="159"/>
        <end position="178"/>
    </location>
</feature>
<feature type="transmembrane region" description="Helical" evidence="1">
    <location>
        <begin position="363"/>
        <end position="379"/>
    </location>
</feature>
<feature type="transmembrane region" description="Helical" evidence="1">
    <location>
        <begin position="184"/>
        <end position="207"/>
    </location>
</feature>
<feature type="transmembrane region" description="Helical" evidence="1">
    <location>
        <begin position="31"/>
        <end position="52"/>
    </location>
</feature>
<feature type="transmembrane region" description="Helical" evidence="1">
    <location>
        <begin position="219"/>
        <end position="241"/>
    </location>
</feature>
<organism evidence="3 4">
    <name type="scientific">Prochlorococcus marinus (strain MIT 9303)</name>
    <dbReference type="NCBI Taxonomy" id="59922"/>
    <lineage>
        <taxon>Bacteria</taxon>
        <taxon>Bacillati</taxon>
        <taxon>Cyanobacteriota</taxon>
        <taxon>Cyanophyceae</taxon>
        <taxon>Synechococcales</taxon>
        <taxon>Prochlorococcaceae</taxon>
        <taxon>Prochlorococcus</taxon>
    </lineage>
</organism>
<keyword evidence="1" id="KW-0812">Transmembrane</keyword>
<evidence type="ECO:0000313" key="4">
    <source>
        <dbReference type="Proteomes" id="UP000002274"/>
    </source>
</evidence>
<keyword evidence="1" id="KW-0472">Membrane</keyword>
<feature type="transmembrane region" description="Helical" evidence="1">
    <location>
        <begin position="261"/>
        <end position="288"/>
    </location>
</feature>
<name>A2CCN8_PROM3</name>
<feature type="transmembrane region" description="Helical" evidence="1">
    <location>
        <begin position="300"/>
        <end position="325"/>
    </location>
</feature>
<dbReference type="EMBL" id="CP000554">
    <property type="protein sequence ID" value="ABM79248.1"/>
    <property type="molecule type" value="Genomic_DNA"/>
</dbReference>
<keyword evidence="1" id="KW-1133">Transmembrane helix</keyword>